<dbReference type="AlphaFoldDB" id="A0A1B7WZT2"/>
<evidence type="ECO:0000313" key="2">
    <source>
        <dbReference type="Proteomes" id="UP000092093"/>
    </source>
</evidence>
<proteinExistence type="predicted"/>
<accession>A0A1B7WZT2</accession>
<dbReference type="CDD" id="cd22641">
    <property type="entry name" value="C24-like"/>
    <property type="match status" value="1"/>
</dbReference>
<dbReference type="SUPFAM" id="SSF88874">
    <property type="entry name" value="Receptor-binding domain of short tail fibre protein gp12"/>
    <property type="match status" value="1"/>
</dbReference>
<name>A0A1B7WZT2_APHFL</name>
<reference evidence="1 2" key="1">
    <citation type="submission" date="2015-09" db="EMBL/GenBank/DDBJ databases">
        <title>Aphanizomenon flos-aquae WA102.</title>
        <authorList>
            <person name="Driscoll C."/>
        </authorList>
    </citation>
    <scope>NUCLEOTIDE SEQUENCE [LARGE SCALE GENOMIC DNA]</scope>
    <source>
        <strain evidence="1">WA102</strain>
    </source>
</reference>
<evidence type="ECO:0008006" key="3">
    <source>
        <dbReference type="Google" id="ProtNLM"/>
    </source>
</evidence>
<dbReference type="Proteomes" id="UP000092093">
    <property type="component" value="Unassembled WGS sequence"/>
</dbReference>
<evidence type="ECO:0000313" key="1">
    <source>
        <dbReference type="EMBL" id="OBQ42613.1"/>
    </source>
</evidence>
<protein>
    <recommendedName>
        <fullName evidence="3">Phage tail collar domain-containing protein</fullName>
    </recommendedName>
</protein>
<dbReference type="PATRIC" id="fig|1710896.3.peg.3477"/>
<dbReference type="EMBL" id="LJOW01000096">
    <property type="protein sequence ID" value="OBQ42613.1"/>
    <property type="molecule type" value="Genomic_DNA"/>
</dbReference>
<comment type="caution">
    <text evidence="1">The sequence shown here is derived from an EMBL/GenBank/DDBJ whole genome shotgun (WGS) entry which is preliminary data.</text>
</comment>
<organism evidence="1 2">
    <name type="scientific">Aphanizomenon flos-aquae WA102</name>
    <dbReference type="NCBI Taxonomy" id="1710896"/>
    <lineage>
        <taxon>Bacteria</taxon>
        <taxon>Bacillati</taxon>
        <taxon>Cyanobacteriota</taxon>
        <taxon>Cyanophyceae</taxon>
        <taxon>Nostocales</taxon>
        <taxon>Aphanizomenonaceae</taxon>
        <taxon>Aphanizomenon</taxon>
    </lineage>
</organism>
<gene>
    <name evidence="1" type="ORF">AN484_16955</name>
</gene>
<sequence>MQTYDNLYGIIGATPPSATPIPSGGIFLWSGSIGSIPAGYVLCNGSNGTPDLRNRFVVGAGSTYAVEATGGSADAVVVAHTHTGTTAGNGSHQHGLVPLYTPGGDSDRGAASSIFSIDELGLTDVAGLHDHTFTTNSTGSSGTNANLPPYYALCYIMKT</sequence>